<keyword evidence="7" id="KW-0378">Hydrolase</keyword>
<evidence type="ECO:0000313" key="13">
    <source>
        <dbReference type="EMBL" id="KAK2154287.1"/>
    </source>
</evidence>
<evidence type="ECO:0000256" key="5">
    <source>
        <dbReference type="ARBA" id="ARBA00022759"/>
    </source>
</evidence>
<comment type="caution">
    <text evidence="13">The sequence shown here is derived from an EMBL/GenBank/DDBJ whole genome shotgun (WGS) entry which is preliminary data.</text>
</comment>
<evidence type="ECO:0000256" key="4">
    <source>
        <dbReference type="ARBA" id="ARBA00022723"/>
    </source>
</evidence>
<dbReference type="InterPro" id="IPR000571">
    <property type="entry name" value="Znf_CCCH"/>
</dbReference>
<feature type="zinc finger region" description="C3H1-type" evidence="10">
    <location>
        <begin position="310"/>
        <end position="335"/>
    </location>
</feature>
<evidence type="ECO:0000313" key="14">
    <source>
        <dbReference type="Proteomes" id="UP001208570"/>
    </source>
</evidence>
<dbReference type="EMBL" id="JAODUP010000272">
    <property type="protein sequence ID" value="KAK2154287.1"/>
    <property type="molecule type" value="Genomic_DNA"/>
</dbReference>
<dbReference type="PROSITE" id="PS50103">
    <property type="entry name" value="ZF_C3H1"/>
    <property type="match status" value="1"/>
</dbReference>
<keyword evidence="5" id="KW-0255">Endonuclease</keyword>
<dbReference type="GO" id="GO:0016787">
    <property type="term" value="F:hydrolase activity"/>
    <property type="evidence" value="ECO:0007669"/>
    <property type="project" value="UniProtKB-KW"/>
</dbReference>
<feature type="compositionally biased region" description="Polar residues" evidence="11">
    <location>
        <begin position="401"/>
        <end position="422"/>
    </location>
</feature>
<evidence type="ECO:0000256" key="2">
    <source>
        <dbReference type="ARBA" id="ARBA00010922"/>
    </source>
</evidence>
<dbReference type="Pfam" id="PF18039">
    <property type="entry name" value="UBA_6"/>
    <property type="match status" value="1"/>
</dbReference>
<name>A0AAD9JJS7_9ANNE</name>
<evidence type="ECO:0000256" key="6">
    <source>
        <dbReference type="ARBA" id="ARBA00022771"/>
    </source>
</evidence>
<keyword evidence="8 10" id="KW-0862">Zinc</keyword>
<dbReference type="Gene3D" id="3.40.50.11980">
    <property type="match status" value="1"/>
</dbReference>
<evidence type="ECO:0000259" key="12">
    <source>
        <dbReference type="PROSITE" id="PS50103"/>
    </source>
</evidence>
<dbReference type="InterPro" id="IPR051101">
    <property type="entry name" value="ZC3H12/N4BP1_RNase_Reg"/>
</dbReference>
<dbReference type="FunFam" id="3.40.50.11980:FF:000001">
    <property type="entry name" value="ZC3H12A isoform 1"/>
    <property type="match status" value="1"/>
</dbReference>
<reference evidence="13" key="1">
    <citation type="journal article" date="2023" name="Mol. Biol. Evol.">
        <title>Third-Generation Sequencing Reveals the Adaptive Role of the Epigenome in Three Deep-Sea Polychaetes.</title>
        <authorList>
            <person name="Perez M."/>
            <person name="Aroh O."/>
            <person name="Sun Y."/>
            <person name="Lan Y."/>
            <person name="Juniper S.K."/>
            <person name="Young C.R."/>
            <person name="Angers B."/>
            <person name="Qian P.Y."/>
        </authorList>
    </citation>
    <scope>NUCLEOTIDE SEQUENCE</scope>
    <source>
        <strain evidence="13">P08H-3</strain>
    </source>
</reference>
<organism evidence="13 14">
    <name type="scientific">Paralvinella palmiformis</name>
    <dbReference type="NCBI Taxonomy" id="53620"/>
    <lineage>
        <taxon>Eukaryota</taxon>
        <taxon>Metazoa</taxon>
        <taxon>Spiralia</taxon>
        <taxon>Lophotrochozoa</taxon>
        <taxon>Annelida</taxon>
        <taxon>Polychaeta</taxon>
        <taxon>Sedentaria</taxon>
        <taxon>Canalipalpata</taxon>
        <taxon>Terebellida</taxon>
        <taxon>Terebelliformia</taxon>
        <taxon>Alvinellidae</taxon>
        <taxon>Paralvinella</taxon>
    </lineage>
</organism>
<dbReference type="AlphaFoldDB" id="A0AAD9JJS7"/>
<feature type="compositionally biased region" description="Basic and acidic residues" evidence="11">
    <location>
        <begin position="19"/>
        <end position="36"/>
    </location>
</feature>
<evidence type="ECO:0000256" key="9">
    <source>
        <dbReference type="ARBA" id="ARBA00022842"/>
    </source>
</evidence>
<keyword evidence="4 10" id="KW-0479">Metal-binding</keyword>
<evidence type="ECO:0000256" key="11">
    <source>
        <dbReference type="SAM" id="MobiDB-lite"/>
    </source>
</evidence>
<dbReference type="Proteomes" id="UP001208570">
    <property type="component" value="Unassembled WGS sequence"/>
</dbReference>
<keyword evidence="14" id="KW-1185">Reference proteome</keyword>
<dbReference type="InterPro" id="IPR021869">
    <property type="entry name" value="RNase_Zc3h12_NYN"/>
</dbReference>
<dbReference type="PANTHER" id="PTHR12876:SF35">
    <property type="entry name" value="LD08718P-RELATED"/>
    <property type="match status" value="1"/>
</dbReference>
<feature type="region of interest" description="Disordered" evidence="11">
    <location>
        <begin position="1"/>
        <end position="94"/>
    </location>
</feature>
<feature type="compositionally biased region" description="Low complexity" evidence="11">
    <location>
        <begin position="48"/>
        <end position="66"/>
    </location>
</feature>
<comment type="similarity">
    <text evidence="2">Belongs to the ZC3H12 family.</text>
</comment>
<proteinExistence type="inferred from homology"/>
<accession>A0AAD9JJS7</accession>
<dbReference type="Pfam" id="PF11977">
    <property type="entry name" value="RNase_Zc3h12a"/>
    <property type="match status" value="1"/>
</dbReference>
<dbReference type="PANTHER" id="PTHR12876">
    <property type="entry name" value="N4BP1-RELATED"/>
    <property type="match status" value="1"/>
</dbReference>
<dbReference type="GO" id="GO:0036464">
    <property type="term" value="C:cytoplasmic ribonucleoprotein granule"/>
    <property type="evidence" value="ECO:0007669"/>
    <property type="project" value="TreeGrafter"/>
</dbReference>
<keyword evidence="6 10" id="KW-0863">Zinc-finger</keyword>
<dbReference type="GO" id="GO:0008270">
    <property type="term" value="F:zinc ion binding"/>
    <property type="evidence" value="ECO:0007669"/>
    <property type="project" value="UniProtKB-KW"/>
</dbReference>
<comment type="cofactor">
    <cofactor evidence="1">
        <name>Mg(2+)</name>
        <dbReference type="ChEBI" id="CHEBI:18420"/>
    </cofactor>
</comment>
<evidence type="ECO:0000256" key="1">
    <source>
        <dbReference type="ARBA" id="ARBA00001946"/>
    </source>
</evidence>
<evidence type="ECO:0000256" key="8">
    <source>
        <dbReference type="ARBA" id="ARBA00022833"/>
    </source>
</evidence>
<evidence type="ECO:0000256" key="3">
    <source>
        <dbReference type="ARBA" id="ARBA00022722"/>
    </source>
</evidence>
<dbReference type="GO" id="GO:0004521">
    <property type="term" value="F:RNA endonuclease activity"/>
    <property type="evidence" value="ECO:0007669"/>
    <property type="project" value="TreeGrafter"/>
</dbReference>
<feature type="domain" description="C3H1-type" evidence="12">
    <location>
        <begin position="310"/>
        <end position="335"/>
    </location>
</feature>
<dbReference type="InterPro" id="IPR040546">
    <property type="entry name" value="Rege-1_UBA-like"/>
</dbReference>
<gene>
    <name evidence="13" type="ORF">LSH36_272g06037</name>
</gene>
<dbReference type="GO" id="GO:0003729">
    <property type="term" value="F:mRNA binding"/>
    <property type="evidence" value="ECO:0007669"/>
    <property type="project" value="TreeGrafter"/>
</dbReference>
<sequence length="1021" mass="112777">MAKEFMDQGVASFQIADPMRGERAPTQDEVECHEATRPSALISPGLESNPDSCYDSDSSSVGSNCNGTADADEHDNISRTTSDTLAAERSETDTPKMDIVSAGRPAIISTDINPNSNTSIMGGDDDDVEPGGGKPPTQFASNVEYAAKVEFGLRLGYTEDQIFRALDKVGYKISEDELLAELIKISDLTERSDDSDDSLAVDWFRERGHKEITVFVPTWRKEASCYGTPITEQDILLDLEKDKVVVFTPARRVAGKRVICYDDRYIIKLAAENGGIVVSNDNYRDLIDENPDYKKVVDERLLMYSFVNDRCLPPACPYGKKCTYGNKCKYYHPERGQQPVKLINEKLIEKACKKIKEVKEKGHLGSAEKKTKRNVEKPVKKLPLTRTKSQTPAPQKKALTHTRSLQPNHSAVQSKPKSSSDFMQPESGGKFSKEVKDMVVKISVTTEFDSDNYHRYNNKLSELRQKVHDAEALGSSCQTPGEAVRRQDGDWMKDVVKEKRPLSSWAVPHKDLHPEFGDAQASFANGHLALAKKLSDEGNSGDNHRHNTGTHCLSPRKARLDVGPKLVQSQGQPPVRGHMTLQRQLSLKGSDDPRLSHGLGANYHGMSMVQAEENQQCPPSAQAGQSHWSRQGHNLLAKRASCPLVTVPARSRDCSPRPGVLSQCIPQHPQLTDCYINHVYDNNVTSSCDQNSLAAQQPMAEHLPLHRLKSDPLVPQNGARAHGLVNKFTEMSRQNSTSDPQLSSHQEEPDWCCSPDIAPGSDTNDLFMGIPRESVLGIPLHIRTAPNSPHIPMSPHLSQKSFPFKHSLGTLHLKDSHGSYPDVYASTSLAQVLQCSASNLQSGVSAQSIASYHMSKPLPSEVNGNSGFFLSGQSKPPQMMMPGLVQDHSKPSPVFSQPAYQPSTSQHIMTQIPPQMSTAVQQQQQHALIGANGPVPVIVRDCAVTQTMNLTRAPQSCARGVARDMFWPSSQADPCIGQTDARHKLYYHLCALFKEEQVKRVMSEHPNETNPQVLCKYLISR</sequence>
<keyword evidence="9" id="KW-0460">Magnesium</keyword>
<feature type="region of interest" description="Disordered" evidence="11">
    <location>
        <begin position="363"/>
        <end position="430"/>
    </location>
</feature>
<evidence type="ECO:0000256" key="10">
    <source>
        <dbReference type="PROSITE-ProRule" id="PRU00723"/>
    </source>
</evidence>
<evidence type="ECO:0000256" key="7">
    <source>
        <dbReference type="ARBA" id="ARBA00022801"/>
    </source>
</evidence>
<keyword evidence="3" id="KW-0540">Nuclease</keyword>
<protein>
    <recommendedName>
        <fullName evidence="12">C3H1-type domain-containing protein</fullName>
    </recommendedName>
</protein>
<dbReference type="GO" id="GO:0005634">
    <property type="term" value="C:nucleus"/>
    <property type="evidence" value="ECO:0007669"/>
    <property type="project" value="TreeGrafter"/>
</dbReference>
<feature type="region of interest" description="Disordered" evidence="11">
    <location>
        <begin position="535"/>
        <end position="555"/>
    </location>
</feature>
<feature type="compositionally biased region" description="Basic and acidic residues" evidence="11">
    <location>
        <begin position="363"/>
        <end position="379"/>
    </location>
</feature>